<evidence type="ECO:0000256" key="1">
    <source>
        <dbReference type="SAM" id="SignalP"/>
    </source>
</evidence>
<accession>A0A2N5SY27</accession>
<reference evidence="6 7" key="1">
    <citation type="submission" date="2017-11" db="EMBL/GenBank/DDBJ databases">
        <title>De novo assembly and phasing of dikaryotic genomes from two isolates of Puccinia coronata f. sp. avenae, the causal agent of oat crown rust.</title>
        <authorList>
            <person name="Miller M.E."/>
            <person name="Zhang Y."/>
            <person name="Omidvar V."/>
            <person name="Sperschneider J."/>
            <person name="Schwessinger B."/>
            <person name="Raley C."/>
            <person name="Palmer J.M."/>
            <person name="Garnica D."/>
            <person name="Upadhyaya N."/>
            <person name="Rathjen J."/>
            <person name="Taylor J.M."/>
            <person name="Park R.F."/>
            <person name="Dodds P.N."/>
            <person name="Hirsch C.D."/>
            <person name="Kianian S.F."/>
            <person name="Figueroa M."/>
        </authorList>
    </citation>
    <scope>NUCLEOTIDE SEQUENCE [LARGE SCALE GENOMIC DNA]</scope>
    <source>
        <strain evidence="2">12NC29</strain>
        <strain evidence="3">12SD80</strain>
    </source>
</reference>
<dbReference type="Proteomes" id="UP000235388">
    <property type="component" value="Unassembled WGS sequence"/>
</dbReference>
<evidence type="ECO:0000313" key="7">
    <source>
        <dbReference type="Proteomes" id="UP000235392"/>
    </source>
</evidence>
<name>A0A2N5SY27_9BASI</name>
<protein>
    <submittedName>
        <fullName evidence="3">Uncharacterized protein</fullName>
    </submittedName>
</protein>
<keyword evidence="6" id="KW-1185">Reference proteome</keyword>
<dbReference type="EMBL" id="PGCJ01001073">
    <property type="protein sequence ID" value="PLW10133.1"/>
    <property type="molecule type" value="Genomic_DNA"/>
</dbReference>
<evidence type="ECO:0000313" key="3">
    <source>
        <dbReference type="EMBL" id="PLW18146.1"/>
    </source>
</evidence>
<sequence>MERTRFSVFFLLLLVINSSGFPGWRINSLWETRLSNKAIPQGPHYESLATSSKHILNPETSQNAQDIQPVGIAVVSQKDEEIQGTTNLPYVCIH</sequence>
<feature type="chain" id="PRO_5015083617" evidence="1">
    <location>
        <begin position="21"/>
        <end position="94"/>
    </location>
</feature>
<dbReference type="EMBL" id="PGCI01000085">
    <property type="protein sequence ID" value="PLW41848.1"/>
    <property type="molecule type" value="Genomic_DNA"/>
</dbReference>
<organism evidence="3 7">
    <name type="scientific">Puccinia coronata f. sp. avenae</name>
    <dbReference type="NCBI Taxonomy" id="200324"/>
    <lineage>
        <taxon>Eukaryota</taxon>
        <taxon>Fungi</taxon>
        <taxon>Dikarya</taxon>
        <taxon>Basidiomycota</taxon>
        <taxon>Pucciniomycotina</taxon>
        <taxon>Pucciniomycetes</taxon>
        <taxon>Pucciniales</taxon>
        <taxon>Pucciniaceae</taxon>
        <taxon>Puccinia</taxon>
    </lineage>
</organism>
<evidence type="ECO:0000313" key="6">
    <source>
        <dbReference type="Proteomes" id="UP000235388"/>
    </source>
</evidence>
<gene>
    <name evidence="5" type="ORF">PCANC_09950</name>
    <name evidence="2" type="ORF">PCANC_21353</name>
    <name evidence="4" type="ORF">PCASD_05522</name>
    <name evidence="3" type="ORF">PCASD_19068</name>
</gene>
<dbReference type="EMBL" id="PGCJ01000138">
    <property type="protein sequence ID" value="PLW44321.1"/>
    <property type="molecule type" value="Genomic_DNA"/>
</dbReference>
<dbReference type="Proteomes" id="UP000235392">
    <property type="component" value="Unassembled WGS sequence"/>
</dbReference>
<proteinExistence type="predicted"/>
<dbReference type="EMBL" id="PGCI01000738">
    <property type="protein sequence ID" value="PLW18146.1"/>
    <property type="molecule type" value="Genomic_DNA"/>
</dbReference>
<keyword evidence="1" id="KW-0732">Signal</keyword>
<evidence type="ECO:0000313" key="2">
    <source>
        <dbReference type="EMBL" id="PLW10133.1"/>
    </source>
</evidence>
<comment type="caution">
    <text evidence="3">The sequence shown here is derived from an EMBL/GenBank/DDBJ whole genome shotgun (WGS) entry which is preliminary data.</text>
</comment>
<evidence type="ECO:0000313" key="5">
    <source>
        <dbReference type="EMBL" id="PLW44321.1"/>
    </source>
</evidence>
<evidence type="ECO:0000313" key="4">
    <source>
        <dbReference type="EMBL" id="PLW41848.1"/>
    </source>
</evidence>
<dbReference type="AlphaFoldDB" id="A0A2N5SY27"/>
<feature type="signal peptide" evidence="1">
    <location>
        <begin position="1"/>
        <end position="20"/>
    </location>
</feature>